<protein>
    <submittedName>
        <fullName evidence="2">Uncharacterized protein</fullName>
    </submittedName>
</protein>
<feature type="region of interest" description="Disordered" evidence="1">
    <location>
        <begin position="42"/>
        <end position="71"/>
    </location>
</feature>
<feature type="compositionally biased region" description="Polar residues" evidence="1">
    <location>
        <begin position="1"/>
        <end position="11"/>
    </location>
</feature>
<organism evidence="2 3">
    <name type="scientific">Teratosphaeria destructans</name>
    <dbReference type="NCBI Taxonomy" id="418781"/>
    <lineage>
        <taxon>Eukaryota</taxon>
        <taxon>Fungi</taxon>
        <taxon>Dikarya</taxon>
        <taxon>Ascomycota</taxon>
        <taxon>Pezizomycotina</taxon>
        <taxon>Dothideomycetes</taxon>
        <taxon>Dothideomycetidae</taxon>
        <taxon>Mycosphaerellales</taxon>
        <taxon>Teratosphaeriaceae</taxon>
        <taxon>Teratosphaeria</taxon>
    </lineage>
</organism>
<evidence type="ECO:0000313" key="2">
    <source>
        <dbReference type="EMBL" id="KAH9843455.1"/>
    </source>
</evidence>
<feature type="region of interest" description="Disordered" evidence="1">
    <location>
        <begin position="124"/>
        <end position="147"/>
    </location>
</feature>
<proteinExistence type="predicted"/>
<name>A0A9W7W5Z8_9PEZI</name>
<dbReference type="AlphaFoldDB" id="A0A9W7W5Z8"/>
<comment type="caution">
    <text evidence="2">The sequence shown here is derived from an EMBL/GenBank/DDBJ whole genome shotgun (WGS) entry which is preliminary data.</text>
</comment>
<gene>
    <name evidence="2" type="ORF">Tdes44962_MAKER07399</name>
</gene>
<evidence type="ECO:0000313" key="3">
    <source>
        <dbReference type="Proteomes" id="UP001138500"/>
    </source>
</evidence>
<sequence>MVIGFAQSSPIPVQGSPVGDSRSGLGKAPVRRILHRFGLARSHDIHPPPTSLSEYAPKTGSAGGGHDGVNPEVMAEWIGRGRVPSPYQSCDEAGRTKHFHRLTLADPRHGTGSVITAALQQHTATPPLPMLNSDASTEAAPLPLHYT</sequence>
<dbReference type="Proteomes" id="UP001138500">
    <property type="component" value="Unassembled WGS sequence"/>
</dbReference>
<dbReference type="EMBL" id="RIBY02000347">
    <property type="protein sequence ID" value="KAH9843455.1"/>
    <property type="molecule type" value="Genomic_DNA"/>
</dbReference>
<accession>A0A9W7W5Z8</accession>
<evidence type="ECO:0000256" key="1">
    <source>
        <dbReference type="SAM" id="MobiDB-lite"/>
    </source>
</evidence>
<reference evidence="2 3" key="2">
    <citation type="journal article" date="2021" name="Curr. Genet.">
        <title>Genetic response to nitrogen starvation in the aggressive Eucalyptus foliar pathogen Teratosphaeria destructans.</title>
        <authorList>
            <person name="Havenga M."/>
            <person name="Wingfield B.D."/>
            <person name="Wingfield M.J."/>
            <person name="Dreyer L.L."/>
            <person name="Roets F."/>
            <person name="Aylward J."/>
        </authorList>
    </citation>
    <scope>NUCLEOTIDE SEQUENCE [LARGE SCALE GENOMIC DNA]</scope>
    <source>
        <strain evidence="2">CMW44962</strain>
    </source>
</reference>
<keyword evidence="3" id="KW-1185">Reference proteome</keyword>
<feature type="region of interest" description="Disordered" evidence="1">
    <location>
        <begin position="1"/>
        <end position="26"/>
    </location>
</feature>
<reference evidence="2 3" key="1">
    <citation type="journal article" date="2018" name="IMA Fungus">
        <title>IMA Genome-F 10: Nine draft genome sequences of Claviceps purpurea s.lat., including C. arundinis, C. humidiphila, and C. cf. spartinae, pseudomolecules for the pitch canker pathogen Fusarium circinatum, draft genome of Davidsoniella eucalypti, Grosmannia galeiformis, Quambalaria eucalypti, and Teratosphaeria destructans.</title>
        <authorList>
            <person name="Wingfield B.D."/>
            <person name="Liu M."/>
            <person name="Nguyen H.D."/>
            <person name="Lane F.A."/>
            <person name="Morgan S.W."/>
            <person name="De Vos L."/>
            <person name="Wilken P.M."/>
            <person name="Duong T.A."/>
            <person name="Aylward J."/>
            <person name="Coetzee M.P."/>
            <person name="Dadej K."/>
            <person name="De Beer Z.W."/>
            <person name="Findlay W."/>
            <person name="Havenga M."/>
            <person name="Kolarik M."/>
            <person name="Menzies J.G."/>
            <person name="Naidoo K."/>
            <person name="Pochopski O."/>
            <person name="Shoukouhi P."/>
            <person name="Santana Q.C."/>
            <person name="Seifert K.A."/>
            <person name="Soal N."/>
            <person name="Steenkamp E.T."/>
            <person name="Tatham C.T."/>
            <person name="van der Nest M.A."/>
            <person name="Wingfield M.J."/>
        </authorList>
    </citation>
    <scope>NUCLEOTIDE SEQUENCE [LARGE SCALE GENOMIC DNA]</scope>
    <source>
        <strain evidence="2">CMW44962</strain>
    </source>
</reference>